<proteinExistence type="predicted"/>
<dbReference type="OrthoDB" id="9809406at2"/>
<feature type="compositionally biased region" description="Polar residues" evidence="1">
    <location>
        <begin position="29"/>
        <end position="52"/>
    </location>
</feature>
<dbReference type="EMBL" id="LT906446">
    <property type="protein sequence ID" value="SNU98751.1"/>
    <property type="molecule type" value="Genomic_DNA"/>
</dbReference>
<dbReference type="SMART" id="SM00909">
    <property type="entry name" value="Germane"/>
    <property type="match status" value="1"/>
</dbReference>
<evidence type="ECO:0000259" key="3">
    <source>
        <dbReference type="SMART" id="SM00909"/>
    </source>
</evidence>
<dbReference type="AlphaFoldDB" id="A0A239TLK1"/>
<evidence type="ECO:0000313" key="5">
    <source>
        <dbReference type="Proteomes" id="UP000215383"/>
    </source>
</evidence>
<dbReference type="RefSeq" id="WP_027890823.1">
    <property type="nucleotide sequence ID" value="NZ_CASFMS010000005.1"/>
</dbReference>
<reference evidence="4 5" key="1">
    <citation type="submission" date="2017-06" db="EMBL/GenBank/DDBJ databases">
        <authorList>
            <consortium name="Pathogen Informatics"/>
        </authorList>
    </citation>
    <scope>NUCLEOTIDE SEQUENCE [LARGE SCALE GENOMIC DNA]</scope>
    <source>
        <strain evidence="4 5">NCTC10570</strain>
    </source>
</reference>
<dbReference type="PROSITE" id="PS51257">
    <property type="entry name" value="PROKAR_LIPOPROTEIN"/>
    <property type="match status" value="1"/>
</dbReference>
<gene>
    <name evidence="4" type="ORF">SAMEA4364220_00984</name>
</gene>
<name>A0A239TLK1_9FIRM</name>
<feature type="region of interest" description="Disordered" evidence="1">
    <location>
        <begin position="29"/>
        <end position="60"/>
    </location>
</feature>
<feature type="domain" description="GerMN" evidence="3">
    <location>
        <begin position="93"/>
        <end position="182"/>
    </location>
</feature>
<dbReference type="Proteomes" id="UP000215383">
    <property type="component" value="Chromosome 1"/>
</dbReference>
<sequence length="198" mass="21658">MKPIKYLLTIFAIIVLIMAAGCDNQNTKTTNDGNTSTVQSEQQSQKVATTSILEDKPDTQKQTQTEITVYFPDANAEKLIAVKRQIPANDNKYVNAINELITGPANDSEGFTIMPKGTKVLSVNVNNNIATVDFSKEFQNNFTGGSTGEIMLVGSIVDTLTDFKEIKSVRFTLEGQPLDILGGHLDLTEPVSRMNDLL</sequence>
<organism evidence="4 5">
    <name type="scientific">Megamonas hypermegale</name>
    <dbReference type="NCBI Taxonomy" id="158847"/>
    <lineage>
        <taxon>Bacteria</taxon>
        <taxon>Bacillati</taxon>
        <taxon>Bacillota</taxon>
        <taxon>Negativicutes</taxon>
        <taxon>Selenomonadales</taxon>
        <taxon>Selenomonadaceae</taxon>
        <taxon>Megamonas</taxon>
    </lineage>
</organism>
<keyword evidence="5" id="KW-1185">Reference proteome</keyword>
<feature type="chain" id="PRO_5038677093" evidence="2">
    <location>
        <begin position="20"/>
        <end position="198"/>
    </location>
</feature>
<dbReference type="eggNOG" id="COG5401">
    <property type="taxonomic scope" value="Bacteria"/>
</dbReference>
<keyword evidence="2" id="KW-0732">Signal</keyword>
<evidence type="ECO:0000256" key="2">
    <source>
        <dbReference type="SAM" id="SignalP"/>
    </source>
</evidence>
<protein>
    <submittedName>
        <fullName evidence="4">Spore germination protein</fullName>
    </submittedName>
</protein>
<feature type="signal peptide" evidence="2">
    <location>
        <begin position="1"/>
        <end position="19"/>
    </location>
</feature>
<dbReference type="GeneID" id="78506999"/>
<accession>A0A239TLK1</accession>
<dbReference type="Pfam" id="PF10646">
    <property type="entry name" value="Germane"/>
    <property type="match status" value="1"/>
</dbReference>
<evidence type="ECO:0000313" key="4">
    <source>
        <dbReference type="EMBL" id="SNU98751.1"/>
    </source>
</evidence>
<evidence type="ECO:0000256" key="1">
    <source>
        <dbReference type="SAM" id="MobiDB-lite"/>
    </source>
</evidence>
<dbReference type="InterPro" id="IPR019606">
    <property type="entry name" value="GerMN"/>
</dbReference>